<name>A0A0F3GIT1_9BACT</name>
<evidence type="ECO:0000313" key="1">
    <source>
        <dbReference type="EMBL" id="KJU81859.1"/>
    </source>
</evidence>
<evidence type="ECO:0000313" key="2">
    <source>
        <dbReference type="Proteomes" id="UP000033423"/>
    </source>
</evidence>
<dbReference type="AlphaFoldDB" id="A0A0F3GIT1"/>
<proteinExistence type="predicted"/>
<accession>A0A0F3GIT1</accession>
<organism evidence="1 2">
    <name type="scientific">Candidatus Magnetobacterium bavaricum</name>
    <dbReference type="NCBI Taxonomy" id="29290"/>
    <lineage>
        <taxon>Bacteria</taxon>
        <taxon>Pseudomonadati</taxon>
        <taxon>Nitrospirota</taxon>
        <taxon>Thermodesulfovibrionia</taxon>
        <taxon>Thermodesulfovibrionales</taxon>
        <taxon>Candidatus Magnetobacteriaceae</taxon>
        <taxon>Candidatus Magnetobacterium</taxon>
    </lineage>
</organism>
<comment type="caution">
    <text evidence="1">The sequence shown here is derived from an EMBL/GenBank/DDBJ whole genome shotgun (WGS) entry which is preliminary data.</text>
</comment>
<gene>
    <name evidence="1" type="ORF">MBAV_005944</name>
</gene>
<keyword evidence="2" id="KW-1185">Reference proteome</keyword>
<reference evidence="1 2" key="1">
    <citation type="submission" date="2015-02" db="EMBL/GenBank/DDBJ databases">
        <title>Single-cell genomics of uncultivated deep-branching MTB reveals a conserved set of magnetosome genes.</title>
        <authorList>
            <person name="Kolinko S."/>
            <person name="Richter M."/>
            <person name="Glockner F.O."/>
            <person name="Brachmann A."/>
            <person name="Schuler D."/>
        </authorList>
    </citation>
    <scope>NUCLEOTIDE SEQUENCE [LARGE SCALE GENOMIC DNA]</scope>
    <source>
        <strain evidence="1">TM-1</strain>
    </source>
</reference>
<sequence>MRRTKEKQSLLVVDLTYPGIAQLNDSSHRHDIVDQFNSASTMYELVNVMKGVINEDIPYTPIGIEYALGIFFKTMDGVIPEALSYDLCDNLSFITEAIWTGMAKGQDLEKSYKHAKELISEYWIAVKSGDIENANGMLQKANSIVKGNTEEMQKGHVRLLSPEQIYKNMANRALHGEGWNKKDGTMETDQELFAIISPLCCTDNFAHTLVEFYRYAQKQGCKESPLEFVMPMIDLLHEAAGTKAILDDYKRDNGYLKGQTC</sequence>
<dbReference type="Proteomes" id="UP000033423">
    <property type="component" value="Unassembled WGS sequence"/>
</dbReference>
<dbReference type="EMBL" id="LACI01002527">
    <property type="protein sequence ID" value="KJU81859.1"/>
    <property type="molecule type" value="Genomic_DNA"/>
</dbReference>
<protein>
    <submittedName>
        <fullName evidence="1">Uncharacterized protein</fullName>
    </submittedName>
</protein>